<evidence type="ECO:0000313" key="3">
    <source>
        <dbReference type="EMBL" id="QTQ11302.1"/>
    </source>
</evidence>
<evidence type="ECO:0000313" key="4">
    <source>
        <dbReference type="Proteomes" id="UP000671995"/>
    </source>
</evidence>
<dbReference type="InterPro" id="IPR002656">
    <property type="entry name" value="Acyl_transf_3_dom"/>
</dbReference>
<dbReference type="AlphaFoldDB" id="A0A975EYY6"/>
<feature type="transmembrane region" description="Helical" evidence="1">
    <location>
        <begin position="289"/>
        <end position="307"/>
    </location>
</feature>
<feature type="transmembrane region" description="Helical" evidence="1">
    <location>
        <begin position="257"/>
        <end position="277"/>
    </location>
</feature>
<dbReference type="RefSeq" id="WP_210118099.1">
    <property type="nucleotide sequence ID" value="NZ_CP054257.1"/>
</dbReference>
<organism evidence="3 4">
    <name type="scientific">Treponema parvum</name>
    <dbReference type="NCBI Taxonomy" id="138851"/>
    <lineage>
        <taxon>Bacteria</taxon>
        <taxon>Pseudomonadati</taxon>
        <taxon>Spirochaetota</taxon>
        <taxon>Spirochaetia</taxon>
        <taxon>Spirochaetales</taxon>
        <taxon>Treponemataceae</taxon>
        <taxon>Treponema</taxon>
    </lineage>
</organism>
<feature type="transmembrane region" description="Helical" evidence="1">
    <location>
        <begin position="12"/>
        <end position="30"/>
    </location>
</feature>
<feature type="transmembrane region" description="Helical" evidence="1">
    <location>
        <begin position="36"/>
        <end position="60"/>
    </location>
</feature>
<feature type="transmembrane region" description="Helical" evidence="1">
    <location>
        <begin position="112"/>
        <end position="137"/>
    </location>
</feature>
<evidence type="ECO:0000259" key="2">
    <source>
        <dbReference type="Pfam" id="PF01757"/>
    </source>
</evidence>
<keyword evidence="1" id="KW-1133">Transmembrane helix</keyword>
<keyword evidence="1" id="KW-0472">Membrane</keyword>
<gene>
    <name evidence="3" type="ORF">HRI96_03280</name>
</gene>
<reference evidence="3" key="2">
    <citation type="journal article" date="2021" name="Microbiol. Resour. Announc.">
        <title>Complete Genome Sequences of Three Human Oral Treponema parvum Isolates.</title>
        <authorList>
            <person name="Zeng H."/>
            <person name="Watt R.M."/>
        </authorList>
    </citation>
    <scope>NUCLEOTIDE SEQUENCE</scope>
    <source>
        <strain evidence="3">ATCC 700773</strain>
    </source>
</reference>
<feature type="domain" description="Acyltransferase 3" evidence="2">
    <location>
        <begin position="8"/>
        <end position="330"/>
    </location>
</feature>
<evidence type="ECO:0000256" key="1">
    <source>
        <dbReference type="SAM" id="Phobius"/>
    </source>
</evidence>
<keyword evidence="1" id="KW-0812">Transmembrane</keyword>
<keyword evidence="3" id="KW-0808">Transferase</keyword>
<sequence length="347" mass="40521">MDRQEALKNIDITRFLMAIFVVCLHTNPLWDISFLLNSAIVFWLARLAVPFFFICTGFFLEYKEPYDEETKRFRGKTQIIRLLKLYCFWNIIYIFIAFVTKSTGFVFSYKELFVELVIRGGVSILWYVHGAILALVIINMLEKLRIPPVGILSIAFLFYFIGLAGQSYYNIFRKFPIWDNSFVHYIGVSFLSVLGVGGTRHGLFFAFPFVYLGMEIYRHRDSINLKQSVIIFLISMVVGFFEAITTLELHLGIRWDLMIFIVPASYSLFCVLLKIPIDIKIDTHVFRTLSHDIYFIHGALIMLYTYFNLYFHSILYFGTILFVAIAISVLKSVIINFFKEIVNKNVR</sequence>
<reference evidence="3" key="1">
    <citation type="submission" date="2020-05" db="EMBL/GenBank/DDBJ databases">
        <authorList>
            <person name="Zeng H."/>
            <person name="Chan Y.K."/>
            <person name="Watt R.M."/>
        </authorList>
    </citation>
    <scope>NUCLEOTIDE SEQUENCE</scope>
    <source>
        <strain evidence="3">ATCC 700773</strain>
    </source>
</reference>
<feature type="transmembrane region" description="Helical" evidence="1">
    <location>
        <begin position="81"/>
        <end position="100"/>
    </location>
</feature>
<accession>A0A975EYY6</accession>
<keyword evidence="3" id="KW-0012">Acyltransferase</keyword>
<feature type="transmembrane region" description="Helical" evidence="1">
    <location>
        <begin position="189"/>
        <end position="217"/>
    </location>
</feature>
<dbReference type="Proteomes" id="UP000671995">
    <property type="component" value="Chromosome"/>
</dbReference>
<feature type="transmembrane region" description="Helical" evidence="1">
    <location>
        <begin position="149"/>
        <end position="169"/>
    </location>
</feature>
<feature type="transmembrane region" description="Helical" evidence="1">
    <location>
        <begin position="229"/>
        <end position="251"/>
    </location>
</feature>
<proteinExistence type="predicted"/>
<dbReference type="EMBL" id="CP054257">
    <property type="protein sequence ID" value="QTQ11302.1"/>
    <property type="molecule type" value="Genomic_DNA"/>
</dbReference>
<dbReference type="Pfam" id="PF01757">
    <property type="entry name" value="Acyl_transf_3"/>
    <property type="match status" value="1"/>
</dbReference>
<name>A0A975EYY6_9SPIR</name>
<dbReference type="GO" id="GO:0016747">
    <property type="term" value="F:acyltransferase activity, transferring groups other than amino-acyl groups"/>
    <property type="evidence" value="ECO:0007669"/>
    <property type="project" value="InterPro"/>
</dbReference>
<protein>
    <submittedName>
        <fullName evidence="3">Acyltransferase family protein</fullName>
    </submittedName>
</protein>
<feature type="transmembrane region" description="Helical" evidence="1">
    <location>
        <begin position="313"/>
        <end position="338"/>
    </location>
</feature>